<dbReference type="Pfam" id="PF14559">
    <property type="entry name" value="TPR_19"/>
    <property type="match status" value="1"/>
</dbReference>
<dbReference type="OrthoDB" id="105971at2"/>
<dbReference type="InterPro" id="IPR019734">
    <property type="entry name" value="TPR_rpt"/>
</dbReference>
<dbReference type="InterPro" id="IPR035897">
    <property type="entry name" value="Toll_tir_struct_dom_sf"/>
</dbReference>
<gene>
    <name evidence="3" type="ORF">DXH95_01355</name>
</gene>
<dbReference type="Pfam" id="PF13676">
    <property type="entry name" value="TIR_2"/>
    <property type="match status" value="1"/>
</dbReference>
<evidence type="ECO:0000256" key="1">
    <source>
        <dbReference type="PROSITE-ProRule" id="PRU00339"/>
    </source>
</evidence>
<dbReference type="SMART" id="SM00028">
    <property type="entry name" value="TPR"/>
    <property type="match status" value="3"/>
</dbReference>
<proteinExistence type="predicted"/>
<protein>
    <submittedName>
        <fullName evidence="3">TIR domain-containing protein</fullName>
    </submittedName>
</protein>
<keyword evidence="4" id="KW-1185">Reference proteome</keyword>
<accession>A0A371BF23</accession>
<dbReference type="EMBL" id="QRGP01000001">
    <property type="protein sequence ID" value="RDV06117.1"/>
    <property type="molecule type" value="Genomic_DNA"/>
</dbReference>
<dbReference type="SUPFAM" id="SSF52200">
    <property type="entry name" value="Toll/Interleukin receptor TIR domain"/>
    <property type="match status" value="1"/>
</dbReference>
<dbReference type="Gene3D" id="3.40.50.10140">
    <property type="entry name" value="Toll/interleukin-1 receptor homology (TIR) domain"/>
    <property type="match status" value="1"/>
</dbReference>
<comment type="caution">
    <text evidence="3">The sequence shown here is derived from an EMBL/GenBank/DDBJ whole genome shotgun (WGS) entry which is preliminary data.</text>
</comment>
<dbReference type="Proteomes" id="UP000263833">
    <property type="component" value="Unassembled WGS sequence"/>
</dbReference>
<name>A0A371BF23_9SPHN</name>
<dbReference type="PROSITE" id="PS50005">
    <property type="entry name" value="TPR"/>
    <property type="match status" value="1"/>
</dbReference>
<evidence type="ECO:0000313" key="3">
    <source>
        <dbReference type="EMBL" id="RDV06117.1"/>
    </source>
</evidence>
<sequence>MTASDPDGPDPTSVFFSYSREDQAKALPIIRLIEAAGFSTWWDGLLEGGERFSRATEDALNRAKVVVVLWSKASVHSHWVNDEATRGRDRRILVPLSLDGTEPPLGFGQFQVISLAGSKMNLDDAAIQRMVRAIAGLHGTAAQPLSSSPIRAPLLNRRTAIGGGLAVAASAGGLAIWKGGLLGSGATKNSVAVLPFDNLSGDPAQRYFSDGLASEIRSQLSRNALLEIVGQTSSNQFRENDGDARDIARELRVAFLLDGNVQKSGDRLKIATDLIDGKTGISKWSQTFERQLSDIFAVQGEIAAAVAGALSIAIDSRSEGKKARQIGGTQSLTAFDAFLRGRDLFEAHIDENSERAALAKFDQAISIDPEYAAARAMRSRALSVIANQYATANERKDLYGEAVAEARRATTLAPDFAAGFAALGYALFYGRLDAEAARAPYERGYQLALSDVDVLGRYAVYCARTGRFNDAETAINRASALDPLNPSMFKSAGNIKYAAKAYDEAIELARKALALNPKRSTLHGDIGNAYIMLGDLEKAETEFDQETNNLLALPGRAIVAAKRGNLGQSKQNLTLLIDEFGDNALYQQAQVHAQSGEPEKAFAALDRAYATADSGLVYLLNDPFLDPLRNDARFKNLLVQLHFV</sequence>
<dbReference type="NCBIfam" id="NF047558">
    <property type="entry name" value="TPR_END_plus"/>
    <property type="match status" value="1"/>
</dbReference>
<evidence type="ECO:0000313" key="4">
    <source>
        <dbReference type="Proteomes" id="UP000263833"/>
    </source>
</evidence>
<dbReference type="GO" id="GO:0007165">
    <property type="term" value="P:signal transduction"/>
    <property type="evidence" value="ECO:0007669"/>
    <property type="project" value="InterPro"/>
</dbReference>
<feature type="repeat" description="TPR" evidence="1">
    <location>
        <begin position="486"/>
        <end position="519"/>
    </location>
</feature>
<dbReference type="InterPro" id="IPR000157">
    <property type="entry name" value="TIR_dom"/>
</dbReference>
<organism evidence="3 4">
    <name type="scientific">Sphingorhabdus pulchriflava</name>
    <dbReference type="NCBI Taxonomy" id="2292257"/>
    <lineage>
        <taxon>Bacteria</taxon>
        <taxon>Pseudomonadati</taxon>
        <taxon>Pseudomonadota</taxon>
        <taxon>Alphaproteobacteria</taxon>
        <taxon>Sphingomonadales</taxon>
        <taxon>Sphingomonadaceae</taxon>
        <taxon>Sphingorhabdus</taxon>
    </lineage>
</organism>
<dbReference type="PANTHER" id="PTHR12558">
    <property type="entry name" value="CELL DIVISION CYCLE 16,23,27"/>
    <property type="match status" value="1"/>
</dbReference>
<feature type="domain" description="TIR" evidence="2">
    <location>
        <begin position="14"/>
        <end position="130"/>
    </location>
</feature>
<reference evidence="4" key="1">
    <citation type="submission" date="2018-08" db="EMBL/GenBank/DDBJ databases">
        <authorList>
            <person name="Kim S.-J."/>
            <person name="Jung G.-Y."/>
        </authorList>
    </citation>
    <scope>NUCLEOTIDE SEQUENCE [LARGE SCALE GENOMIC DNA]</scope>
    <source>
        <strain evidence="4">GY_G</strain>
    </source>
</reference>
<dbReference type="Gene3D" id="1.25.40.10">
    <property type="entry name" value="Tetratricopeptide repeat domain"/>
    <property type="match status" value="2"/>
</dbReference>
<dbReference type="AlphaFoldDB" id="A0A371BF23"/>
<keyword evidence="1" id="KW-0802">TPR repeat</keyword>
<evidence type="ECO:0000259" key="2">
    <source>
        <dbReference type="Pfam" id="PF13676"/>
    </source>
</evidence>
<dbReference type="SUPFAM" id="SSF48452">
    <property type="entry name" value="TPR-like"/>
    <property type="match status" value="1"/>
</dbReference>
<dbReference type="Gene3D" id="3.40.50.10070">
    <property type="entry name" value="TolB, N-terminal domain"/>
    <property type="match status" value="1"/>
</dbReference>
<dbReference type="RefSeq" id="WP_115547677.1">
    <property type="nucleotide sequence ID" value="NZ_QRGP01000001.1"/>
</dbReference>
<dbReference type="InterPro" id="IPR011990">
    <property type="entry name" value="TPR-like_helical_dom_sf"/>
</dbReference>
<dbReference type="PANTHER" id="PTHR12558:SF13">
    <property type="entry name" value="CELL DIVISION CYCLE PROTEIN 27 HOMOLOG"/>
    <property type="match status" value="1"/>
</dbReference>